<feature type="compositionally biased region" description="Polar residues" evidence="1">
    <location>
        <begin position="92"/>
        <end position="102"/>
    </location>
</feature>
<dbReference type="EMBL" id="CP016537">
    <property type="protein sequence ID" value="ANU14447.1"/>
    <property type="molecule type" value="Genomic_DNA"/>
</dbReference>
<feature type="signal peptide" evidence="2">
    <location>
        <begin position="1"/>
        <end position="22"/>
    </location>
</feature>
<dbReference type="KEGG" id="phc:BBI08_11440"/>
<reference evidence="4" key="2">
    <citation type="submission" date="2016-10" db="EMBL/GenBank/DDBJ databases">
        <authorList>
            <person name="See-Too W.S."/>
        </authorList>
    </citation>
    <scope>NUCLEOTIDE SEQUENCE [LARGE SCALE GENOMIC DNA]</scope>
    <source>
        <strain evidence="4">DSM 24743</strain>
    </source>
</reference>
<evidence type="ECO:0000256" key="1">
    <source>
        <dbReference type="SAM" id="MobiDB-lite"/>
    </source>
</evidence>
<feature type="chain" id="PRO_5008884873" description="DUF4362 domain-containing protein" evidence="2">
    <location>
        <begin position="23"/>
        <end position="133"/>
    </location>
</feature>
<dbReference type="OrthoDB" id="1912370at2"/>
<dbReference type="InterPro" id="IPR025372">
    <property type="entry name" value="DUF4362"/>
</dbReference>
<reference evidence="4" key="1">
    <citation type="submission" date="2016-07" db="EMBL/GenBank/DDBJ databases">
        <authorList>
            <person name="See-Too W.S."/>
        </authorList>
    </citation>
    <scope>NUCLEOTIDE SEQUENCE [LARGE SCALE GENOMIC DNA]</scope>
    <source>
        <strain evidence="4">DSM 24743</strain>
    </source>
</reference>
<keyword evidence="2" id="KW-0732">Signal</keyword>
<evidence type="ECO:0000313" key="3">
    <source>
        <dbReference type="EMBL" id="ANU14447.1"/>
    </source>
</evidence>
<dbReference type="STRING" id="1215089.BBI08_11440"/>
<accession>A0A1C7DSS0</accession>
<dbReference type="PROSITE" id="PS51257">
    <property type="entry name" value="PROKAR_LIPOPROTEIN"/>
    <property type="match status" value="1"/>
</dbReference>
<protein>
    <recommendedName>
        <fullName evidence="5">DUF4362 domain-containing protein</fullName>
    </recommendedName>
</protein>
<dbReference type="RefSeq" id="WP_008496152.1">
    <property type="nucleotide sequence ID" value="NZ_CP016537.2"/>
</dbReference>
<evidence type="ECO:0008006" key="5">
    <source>
        <dbReference type="Google" id="ProtNLM"/>
    </source>
</evidence>
<sequence length="133" mass="15126">MKKGFLLILLAIFLSACNPVKDSDLVIEQEEIITNSEKFEAFIENLNNGKEDKIRIVRRTTEGDPIFDTLDYNGENITYTHDNSHDKYADSSKGTQSGTCENIDNEQSENERIYRLSGCSSEIGKYFELEVSD</sequence>
<dbReference type="AlphaFoldDB" id="A0A1C7DSS0"/>
<dbReference type="Proteomes" id="UP000092687">
    <property type="component" value="Chromosome"/>
</dbReference>
<name>A0A1C7DSS0_9BACL</name>
<proteinExistence type="predicted"/>
<evidence type="ECO:0000313" key="4">
    <source>
        <dbReference type="Proteomes" id="UP000092687"/>
    </source>
</evidence>
<evidence type="ECO:0000256" key="2">
    <source>
        <dbReference type="SAM" id="SignalP"/>
    </source>
</evidence>
<keyword evidence="4" id="KW-1185">Reference proteome</keyword>
<organism evidence="3 4">
    <name type="scientific">Planococcus halocryophilus</name>
    <dbReference type="NCBI Taxonomy" id="1215089"/>
    <lineage>
        <taxon>Bacteria</taxon>
        <taxon>Bacillati</taxon>
        <taxon>Bacillota</taxon>
        <taxon>Bacilli</taxon>
        <taxon>Bacillales</taxon>
        <taxon>Caryophanaceae</taxon>
        <taxon>Planococcus</taxon>
    </lineage>
</organism>
<feature type="region of interest" description="Disordered" evidence="1">
    <location>
        <begin position="81"/>
        <end position="107"/>
    </location>
</feature>
<dbReference type="Pfam" id="PF14275">
    <property type="entry name" value="DUF4362"/>
    <property type="match status" value="1"/>
</dbReference>
<gene>
    <name evidence="3" type="ORF">BBI08_11440</name>
</gene>